<evidence type="ECO:0000313" key="1">
    <source>
        <dbReference type="EMBL" id="JAH03228.1"/>
    </source>
</evidence>
<sequence length="75" mass="8835">MKLTPLTHVLARLACGLWYEKKQLVISYASEETACINCSSYSINTALYNWHSKLGKKWRKDIEKKRQFITRLPFN</sequence>
<protein>
    <submittedName>
        <fullName evidence="1">Uncharacterized protein</fullName>
    </submittedName>
</protein>
<dbReference type="EMBL" id="GBXM01105349">
    <property type="protein sequence ID" value="JAH03228.1"/>
    <property type="molecule type" value="Transcribed_RNA"/>
</dbReference>
<reference evidence="1" key="1">
    <citation type="submission" date="2014-11" db="EMBL/GenBank/DDBJ databases">
        <authorList>
            <person name="Amaro Gonzalez C."/>
        </authorList>
    </citation>
    <scope>NUCLEOTIDE SEQUENCE</scope>
</reference>
<accession>A0A0E9PHC3</accession>
<name>A0A0E9PHC3_ANGAN</name>
<dbReference type="AlphaFoldDB" id="A0A0E9PHC3"/>
<organism evidence="1">
    <name type="scientific">Anguilla anguilla</name>
    <name type="common">European freshwater eel</name>
    <name type="synonym">Muraena anguilla</name>
    <dbReference type="NCBI Taxonomy" id="7936"/>
    <lineage>
        <taxon>Eukaryota</taxon>
        <taxon>Metazoa</taxon>
        <taxon>Chordata</taxon>
        <taxon>Craniata</taxon>
        <taxon>Vertebrata</taxon>
        <taxon>Euteleostomi</taxon>
        <taxon>Actinopterygii</taxon>
        <taxon>Neopterygii</taxon>
        <taxon>Teleostei</taxon>
        <taxon>Anguilliformes</taxon>
        <taxon>Anguillidae</taxon>
        <taxon>Anguilla</taxon>
    </lineage>
</organism>
<reference evidence="1" key="2">
    <citation type="journal article" date="2015" name="Fish Shellfish Immunol.">
        <title>Early steps in the European eel (Anguilla anguilla)-Vibrio vulnificus interaction in the gills: Role of the RtxA13 toxin.</title>
        <authorList>
            <person name="Callol A."/>
            <person name="Pajuelo D."/>
            <person name="Ebbesson L."/>
            <person name="Teles M."/>
            <person name="MacKenzie S."/>
            <person name="Amaro C."/>
        </authorList>
    </citation>
    <scope>NUCLEOTIDE SEQUENCE</scope>
</reference>
<proteinExistence type="predicted"/>